<reference evidence="4" key="2">
    <citation type="submission" date="2025-08" db="UniProtKB">
        <authorList>
            <consortium name="RefSeq"/>
        </authorList>
    </citation>
    <scope>IDENTIFICATION</scope>
</reference>
<dbReference type="PANTHER" id="PTHR11851">
    <property type="entry name" value="METALLOPROTEASE"/>
    <property type="match status" value="1"/>
</dbReference>
<dbReference type="GO" id="GO:0046872">
    <property type="term" value="F:metal ion binding"/>
    <property type="evidence" value="ECO:0007669"/>
    <property type="project" value="InterPro"/>
</dbReference>
<dbReference type="Gene3D" id="3.30.830.10">
    <property type="entry name" value="Metalloenzyme, LuxS/M16 peptidase-like"/>
    <property type="match status" value="2"/>
</dbReference>
<dbReference type="AlphaFoldDB" id="A0A6J0TZD8"/>
<proteinExistence type="predicted"/>
<dbReference type="InterPro" id="IPR011765">
    <property type="entry name" value="Pept_M16_N"/>
</dbReference>
<dbReference type="RefSeq" id="XP_020653727.2">
    <property type="nucleotide sequence ID" value="XM_020798068.2"/>
</dbReference>
<evidence type="ECO:0000313" key="3">
    <source>
        <dbReference type="Proteomes" id="UP001652642"/>
    </source>
</evidence>
<dbReference type="InterPro" id="IPR011249">
    <property type="entry name" value="Metalloenz_LuxS/M16"/>
</dbReference>
<gene>
    <name evidence="4" type="primary">UQCRC1</name>
</gene>
<sequence>MAASSVCRASVSAARWAFLRGPHAPPALWSLTRRGSTAPYAHVLYNLPETQVTTLDNGLRVASEHYDQPTCTVGVWIGVGSRYETGDKNGVGNFVEHMAFKGTKKRPGPEFEKEVESIGAHLNSYTSREQTAYYMKALSKDLPKAIEILGDVIQNWNLEDSQIEKQRNVILQEMEDNDTCLSNVVSDYLHATAYQGTPLAQTPEGTTTNIKNLTRADLTEFIENHYKAPRMVLAAAGGVDHKQLVDLAKQHFGSVPYEYKEISPPLLSPCRFTGSEIEDRDDAFPLAHVAVAVEGPGWENPDIFPLLVASALVGNYDHTCSNKHQSNTMAVIGAQKKLFQLFQSFNTCYTDTSLFGFYFVTDGMHIDDTMYFAQAQWMKLCTSVVESDVTRAKNTVRNAFAAQLDGTTNICETIGRHILTYGRRIPLAEWDARISEVDAKQVQEVCNKYVYDKCPAVVGVGPIEQLPDYNRIRSAMYWLRL</sequence>
<dbReference type="InterPro" id="IPR007863">
    <property type="entry name" value="Peptidase_M16_C"/>
</dbReference>
<dbReference type="GO" id="GO:0032991">
    <property type="term" value="C:protein-containing complex"/>
    <property type="evidence" value="ECO:0007669"/>
    <property type="project" value="UniProtKB-ARBA"/>
</dbReference>
<dbReference type="GeneID" id="110081406"/>
<feature type="domain" description="Peptidase M16 C-terminal" evidence="2">
    <location>
        <begin position="212"/>
        <end position="395"/>
    </location>
</feature>
<evidence type="ECO:0000313" key="4">
    <source>
        <dbReference type="RefSeq" id="XP_020653727.2"/>
    </source>
</evidence>
<dbReference type="SUPFAM" id="SSF63411">
    <property type="entry name" value="LuxS/MPP-like metallohydrolase"/>
    <property type="match status" value="2"/>
</dbReference>
<accession>A0A6J0TZD8</accession>
<keyword evidence="3" id="KW-1185">Reference proteome</keyword>
<dbReference type="InParanoid" id="A0A6J0TZD8"/>
<dbReference type="CTD" id="7384"/>
<feature type="domain" description="Peptidase M16 N-terminal" evidence="1">
    <location>
        <begin position="60"/>
        <end position="204"/>
    </location>
</feature>
<evidence type="ECO:0000259" key="2">
    <source>
        <dbReference type="Pfam" id="PF05193"/>
    </source>
</evidence>
<dbReference type="InterPro" id="IPR050361">
    <property type="entry name" value="MPP/UQCRC_Complex"/>
</dbReference>
<dbReference type="GO" id="GO:0005743">
    <property type="term" value="C:mitochondrial inner membrane"/>
    <property type="evidence" value="ECO:0007669"/>
    <property type="project" value="UniProtKB-SubCell"/>
</dbReference>
<reference evidence="3" key="1">
    <citation type="submission" date="2025-05" db="UniProtKB">
        <authorList>
            <consortium name="RefSeq"/>
        </authorList>
    </citation>
    <scope>NUCLEOTIDE SEQUENCE [LARGE SCALE GENOMIC DNA]</scope>
</reference>
<dbReference type="OrthoDB" id="10251424at2759"/>
<organism evidence="3 4">
    <name type="scientific">Pogona vitticeps</name>
    <name type="common">central bearded dragon</name>
    <dbReference type="NCBI Taxonomy" id="103695"/>
    <lineage>
        <taxon>Eukaryota</taxon>
        <taxon>Metazoa</taxon>
        <taxon>Chordata</taxon>
        <taxon>Craniata</taxon>
        <taxon>Vertebrata</taxon>
        <taxon>Euteleostomi</taxon>
        <taxon>Lepidosauria</taxon>
        <taxon>Squamata</taxon>
        <taxon>Bifurcata</taxon>
        <taxon>Unidentata</taxon>
        <taxon>Episquamata</taxon>
        <taxon>Toxicofera</taxon>
        <taxon>Iguania</taxon>
        <taxon>Acrodonta</taxon>
        <taxon>Agamidae</taxon>
        <taxon>Amphibolurinae</taxon>
        <taxon>Pogona</taxon>
    </lineage>
</organism>
<dbReference type="PANTHER" id="PTHR11851:SF116">
    <property type="entry name" value="CYTOCHROME B-C1 COMPLEX SUBUNIT 1, MITOCHONDRIAL"/>
    <property type="match status" value="1"/>
</dbReference>
<name>A0A6J0TZD8_9SAUR</name>
<protein>
    <submittedName>
        <fullName evidence="4">Cytochrome b-c1 complex subunit 1, mitochondrial</fullName>
    </submittedName>
</protein>
<dbReference type="Pfam" id="PF00675">
    <property type="entry name" value="Peptidase_M16"/>
    <property type="match status" value="1"/>
</dbReference>
<dbReference type="KEGG" id="pvt:110081406"/>
<evidence type="ECO:0000259" key="1">
    <source>
        <dbReference type="Pfam" id="PF00675"/>
    </source>
</evidence>
<dbReference type="Proteomes" id="UP001652642">
    <property type="component" value="Chromosome 2"/>
</dbReference>
<dbReference type="Pfam" id="PF05193">
    <property type="entry name" value="Peptidase_M16_C"/>
    <property type="match status" value="1"/>
</dbReference>